<keyword evidence="12" id="KW-1185">Reference proteome</keyword>
<keyword evidence="9" id="KW-0175">Coiled coil</keyword>
<feature type="compositionally biased region" description="Basic and acidic residues" evidence="10">
    <location>
        <begin position="15"/>
        <end position="27"/>
    </location>
</feature>
<evidence type="ECO:0000256" key="8">
    <source>
        <dbReference type="NCBIfam" id="TIGR02209"/>
    </source>
</evidence>
<protein>
    <recommendedName>
        <fullName evidence="7 8">Cell division protein FtsL</fullName>
    </recommendedName>
</protein>
<dbReference type="GO" id="GO:0005886">
    <property type="term" value="C:plasma membrane"/>
    <property type="evidence" value="ECO:0007669"/>
    <property type="project" value="UniProtKB-SubCell"/>
</dbReference>
<evidence type="ECO:0000256" key="10">
    <source>
        <dbReference type="SAM" id="MobiDB-lite"/>
    </source>
</evidence>
<evidence type="ECO:0000256" key="2">
    <source>
        <dbReference type="ARBA" id="ARBA00022618"/>
    </source>
</evidence>
<evidence type="ECO:0000256" key="9">
    <source>
        <dbReference type="SAM" id="Coils"/>
    </source>
</evidence>
<gene>
    <name evidence="7 11" type="primary">ftsL</name>
    <name evidence="11" type="ORF">CEY16_01890</name>
</gene>
<dbReference type="Proteomes" id="UP000243524">
    <property type="component" value="Unassembled WGS sequence"/>
</dbReference>
<comment type="subcellular location">
    <subcellularLocation>
        <location evidence="7">Cell membrane</location>
        <topology evidence="7">Single-pass type II membrane protein</topology>
    </subcellularLocation>
    <text evidence="7">Localizes to the division septum where it forms a ring structure.</text>
</comment>
<comment type="function">
    <text evidence="7">Essential cell division protein.</text>
</comment>
<keyword evidence="5 7" id="KW-0472">Membrane</keyword>
<evidence type="ECO:0000256" key="3">
    <source>
        <dbReference type="ARBA" id="ARBA00022692"/>
    </source>
</evidence>
<comment type="caution">
    <text evidence="11">The sequence shown here is derived from an EMBL/GenBank/DDBJ whole genome shotgun (WGS) entry which is preliminary data.</text>
</comment>
<feature type="transmembrane region" description="Helical" evidence="7">
    <location>
        <begin position="39"/>
        <end position="58"/>
    </location>
</feature>
<sequence length="122" mass="13890">MAIEQVRRQQVAPQRRVERDVQKERQTVKKPWISKGEKVLYTTGILTLAIIAIMMVTFSSSIDSLNRDMQKVEGDIQHYQAQNTSLEAEVKELSNPNRILTIAEENGLNIRNADVKQANNTP</sequence>
<proteinExistence type="inferred from homology"/>
<keyword evidence="3 7" id="KW-0812">Transmembrane</keyword>
<dbReference type="OrthoDB" id="2973386at2"/>
<keyword evidence="2 7" id="KW-0132">Cell division</keyword>
<dbReference type="GO" id="GO:0043093">
    <property type="term" value="P:FtsZ-dependent cytokinesis"/>
    <property type="evidence" value="ECO:0007669"/>
    <property type="project" value="UniProtKB-UniRule"/>
</dbReference>
<reference evidence="11 12" key="1">
    <citation type="submission" date="2017-06" db="EMBL/GenBank/DDBJ databases">
        <title>the draft geome sequence of Illustriluteabacillus marina B3227.</title>
        <authorList>
            <person name="He R.-H."/>
            <person name="Du Z.-J."/>
        </authorList>
    </citation>
    <scope>NUCLEOTIDE SEQUENCE [LARGE SCALE GENOMIC DNA]</scope>
    <source>
        <strain evidence="11 12">B3227</strain>
    </source>
</reference>
<keyword evidence="6 7" id="KW-0131">Cell cycle</keyword>
<dbReference type="AlphaFoldDB" id="A0A2I0QW15"/>
<feature type="coiled-coil region" evidence="9">
    <location>
        <begin position="62"/>
        <end position="89"/>
    </location>
</feature>
<evidence type="ECO:0000256" key="7">
    <source>
        <dbReference type="HAMAP-Rule" id="MF_00910"/>
    </source>
</evidence>
<evidence type="ECO:0000256" key="5">
    <source>
        <dbReference type="ARBA" id="ARBA00023136"/>
    </source>
</evidence>
<dbReference type="EMBL" id="PJNH01000001">
    <property type="protein sequence ID" value="PKR78532.1"/>
    <property type="molecule type" value="Genomic_DNA"/>
</dbReference>
<organism evidence="11 12">
    <name type="scientific">Halalkalibacillus sediminis</name>
    <dbReference type="NCBI Taxonomy" id="2018042"/>
    <lineage>
        <taxon>Bacteria</taxon>
        <taxon>Bacillati</taxon>
        <taxon>Bacillota</taxon>
        <taxon>Bacilli</taxon>
        <taxon>Bacillales</taxon>
        <taxon>Bacillaceae</taxon>
        <taxon>Halalkalibacillus</taxon>
    </lineage>
</organism>
<dbReference type="HAMAP" id="MF_00910">
    <property type="entry name" value="FtsL"/>
    <property type="match status" value="1"/>
</dbReference>
<dbReference type="InterPro" id="IPR011922">
    <property type="entry name" value="Cell_div_FtsL"/>
</dbReference>
<keyword evidence="4 7" id="KW-1133">Transmembrane helix</keyword>
<dbReference type="GO" id="GO:0032153">
    <property type="term" value="C:cell division site"/>
    <property type="evidence" value="ECO:0007669"/>
    <property type="project" value="UniProtKB-UniRule"/>
</dbReference>
<dbReference type="NCBIfam" id="TIGR02209">
    <property type="entry name" value="ftsL_broad"/>
    <property type="match status" value="1"/>
</dbReference>
<dbReference type="RefSeq" id="WP_101330276.1">
    <property type="nucleotide sequence ID" value="NZ_PJNH01000001.1"/>
</dbReference>
<comment type="similarity">
    <text evidence="7">Belongs to the FtsL family.</text>
</comment>
<evidence type="ECO:0000313" key="11">
    <source>
        <dbReference type="EMBL" id="PKR78532.1"/>
    </source>
</evidence>
<feature type="region of interest" description="Disordered" evidence="10">
    <location>
        <begin position="1"/>
        <end position="28"/>
    </location>
</feature>
<name>A0A2I0QW15_9BACI</name>
<keyword evidence="1 7" id="KW-1003">Cell membrane</keyword>
<evidence type="ECO:0000256" key="4">
    <source>
        <dbReference type="ARBA" id="ARBA00022989"/>
    </source>
</evidence>
<evidence type="ECO:0000256" key="6">
    <source>
        <dbReference type="ARBA" id="ARBA00023306"/>
    </source>
</evidence>
<evidence type="ECO:0000256" key="1">
    <source>
        <dbReference type="ARBA" id="ARBA00022475"/>
    </source>
</evidence>
<accession>A0A2I0QW15</accession>
<evidence type="ECO:0000313" key="12">
    <source>
        <dbReference type="Proteomes" id="UP000243524"/>
    </source>
</evidence>